<evidence type="ECO:0000313" key="1">
    <source>
        <dbReference type="EMBL" id="KZX10077.1"/>
    </source>
</evidence>
<dbReference type="EMBL" id="LWMV01000225">
    <property type="protein sequence ID" value="KZX10077.1"/>
    <property type="molecule type" value="Genomic_DNA"/>
</dbReference>
<proteinExistence type="predicted"/>
<protein>
    <recommendedName>
        <fullName evidence="3">Flagellar assembly protein H</fullName>
    </recommendedName>
</protein>
<evidence type="ECO:0000313" key="2">
    <source>
        <dbReference type="Proteomes" id="UP000077245"/>
    </source>
</evidence>
<evidence type="ECO:0008006" key="3">
    <source>
        <dbReference type="Google" id="ProtNLM"/>
    </source>
</evidence>
<sequence>MRTPSEHREYEKIEQMKREYLGHLHYAEEEGIEEGIEEGMKIGKEEGKIENARKMKEDNLSYEKIRQYTGLSIEKIKKI</sequence>
<accession>A0A166BZK0</accession>
<dbReference type="AlphaFoldDB" id="A0A166BZK0"/>
<comment type="caution">
    <text evidence="1">The sequence shown here is derived from an EMBL/GenBank/DDBJ whole genome shotgun (WGS) entry which is preliminary data.</text>
</comment>
<organism evidence="1 2">
    <name type="scientific">Methanobrevibacter curvatus</name>
    <dbReference type="NCBI Taxonomy" id="49547"/>
    <lineage>
        <taxon>Archaea</taxon>
        <taxon>Methanobacteriati</taxon>
        <taxon>Methanobacteriota</taxon>
        <taxon>Methanomada group</taxon>
        <taxon>Methanobacteria</taxon>
        <taxon>Methanobacteriales</taxon>
        <taxon>Methanobacteriaceae</taxon>
        <taxon>Methanobrevibacter</taxon>
    </lineage>
</organism>
<dbReference type="PATRIC" id="fig|49547.3.peg.2037"/>
<keyword evidence="2" id="KW-1185">Reference proteome</keyword>
<gene>
    <name evidence="1" type="ORF">MBCUR_19280</name>
</gene>
<name>A0A166BZK0_9EURY</name>
<reference evidence="1 2" key="1">
    <citation type="submission" date="2016-04" db="EMBL/GenBank/DDBJ databases">
        <title>Genome sequence of Methanobrevibacter curvatus DSM 11111.</title>
        <authorList>
            <person name="Poehlein A."/>
            <person name="Seedorf H."/>
            <person name="Daniel R."/>
        </authorList>
    </citation>
    <scope>NUCLEOTIDE SEQUENCE [LARGE SCALE GENOMIC DNA]</scope>
    <source>
        <strain evidence="1 2">DSM 11111</strain>
    </source>
</reference>
<dbReference type="Proteomes" id="UP000077245">
    <property type="component" value="Unassembled WGS sequence"/>
</dbReference>